<feature type="domain" description="PX" evidence="10">
    <location>
        <begin position="43"/>
        <end position="157"/>
    </location>
</feature>
<evidence type="ECO:0000313" key="12">
    <source>
        <dbReference type="Proteomes" id="UP000054251"/>
    </source>
</evidence>
<evidence type="ECO:0000256" key="1">
    <source>
        <dbReference type="ARBA" id="ARBA00004148"/>
    </source>
</evidence>
<evidence type="ECO:0000313" key="11">
    <source>
        <dbReference type="EMBL" id="KSA03346.1"/>
    </source>
</evidence>
<comment type="caution">
    <text evidence="11">The sequence shown here is derived from an EMBL/GenBank/DDBJ whole genome shotgun (WGS) entry which is preliminary data.</text>
</comment>
<dbReference type="PANTHER" id="PTHR10555">
    <property type="entry name" value="SORTING NEXIN"/>
    <property type="match status" value="1"/>
</dbReference>
<sequence length="157" mass="18245">MTASNRKGSTHRNSVTQLNKILPVPIQLEDETNSEHFNSSSHITDVLVGDYHVIQGEGGSSYVVWSIRIIVDESVYSSMVIYKRYSDIQRFRETLIKHYPGSEIPQLPPKDNFSLQRLLMSDYWLENRRKGLQWFMTNVLLNPKHQHSPVITDFILK</sequence>
<dbReference type="Gene3D" id="3.30.1520.10">
    <property type="entry name" value="Phox-like domain"/>
    <property type="match status" value="1"/>
</dbReference>
<comment type="function">
    <text evidence="7">Recruits the lipid transfer protein VPS13 to endosomal and vacuolar membranes.</text>
</comment>
<dbReference type="InterPro" id="IPR001683">
    <property type="entry name" value="PX_dom"/>
</dbReference>
<accession>A0A0V1Q4F2</accession>
<evidence type="ECO:0000256" key="4">
    <source>
        <dbReference type="ARBA" id="ARBA00022554"/>
    </source>
</evidence>
<evidence type="ECO:0000256" key="2">
    <source>
        <dbReference type="ARBA" id="ARBA00004481"/>
    </source>
</evidence>
<proteinExistence type="inferred from homology"/>
<evidence type="ECO:0000256" key="9">
    <source>
        <dbReference type="ARBA" id="ARBA00033785"/>
    </source>
</evidence>
<dbReference type="GO" id="GO:0010008">
    <property type="term" value="C:endosome membrane"/>
    <property type="evidence" value="ECO:0007669"/>
    <property type="project" value="UniProtKB-SubCell"/>
</dbReference>
<gene>
    <name evidence="11" type="ORF">AC631_00831</name>
</gene>
<reference evidence="11 12" key="1">
    <citation type="submission" date="2015-11" db="EMBL/GenBank/DDBJ databases">
        <title>The genome of Debaryomyces fabryi.</title>
        <authorList>
            <person name="Tafer H."/>
            <person name="Lopandic K."/>
        </authorList>
    </citation>
    <scope>NUCLEOTIDE SEQUENCE [LARGE SCALE GENOMIC DNA]</scope>
    <source>
        <strain evidence="11 12">CBS 789</strain>
    </source>
</reference>
<protein>
    <recommendedName>
        <fullName evidence="8">Endosomal/vacuolar adapter protein YPT35</fullName>
    </recommendedName>
    <alternativeName>
        <fullName evidence="9">PX domain-containing protein YPT35</fullName>
    </alternativeName>
</protein>
<name>A0A0V1Q4F2_9ASCO</name>
<dbReference type="SMART" id="SM00312">
    <property type="entry name" value="PX"/>
    <property type="match status" value="1"/>
</dbReference>
<dbReference type="Pfam" id="PF00787">
    <property type="entry name" value="PX"/>
    <property type="match status" value="1"/>
</dbReference>
<evidence type="ECO:0000256" key="3">
    <source>
        <dbReference type="ARBA" id="ARBA00007426"/>
    </source>
</evidence>
<evidence type="ECO:0000256" key="5">
    <source>
        <dbReference type="ARBA" id="ARBA00022753"/>
    </source>
</evidence>
<evidence type="ECO:0000259" key="10">
    <source>
        <dbReference type="PROSITE" id="PS50195"/>
    </source>
</evidence>
<dbReference type="OrthoDB" id="10254720at2759"/>
<dbReference type="RefSeq" id="XP_015469448.1">
    <property type="nucleotide sequence ID" value="XM_015609661.1"/>
</dbReference>
<keyword evidence="5" id="KW-0967">Endosome</keyword>
<dbReference type="InterPro" id="IPR036871">
    <property type="entry name" value="PX_dom_sf"/>
</dbReference>
<dbReference type="GO" id="GO:0032266">
    <property type="term" value="F:phosphatidylinositol-3-phosphate binding"/>
    <property type="evidence" value="ECO:0007669"/>
    <property type="project" value="InterPro"/>
</dbReference>
<dbReference type="GO" id="GO:0005774">
    <property type="term" value="C:vacuolar membrane"/>
    <property type="evidence" value="ECO:0007669"/>
    <property type="project" value="UniProtKB-SubCell"/>
</dbReference>
<dbReference type="EMBL" id="LMYN01000010">
    <property type="protein sequence ID" value="KSA03346.1"/>
    <property type="molecule type" value="Genomic_DNA"/>
</dbReference>
<evidence type="ECO:0000256" key="7">
    <source>
        <dbReference type="ARBA" id="ARBA00033728"/>
    </source>
</evidence>
<dbReference type="PROSITE" id="PS50195">
    <property type="entry name" value="PX"/>
    <property type="match status" value="1"/>
</dbReference>
<keyword evidence="12" id="KW-1185">Reference proteome</keyword>
<dbReference type="GeneID" id="26837840"/>
<dbReference type="PANTHER" id="PTHR10555:SF170">
    <property type="entry name" value="FI18122P1"/>
    <property type="match status" value="1"/>
</dbReference>
<dbReference type="CDD" id="cd07280">
    <property type="entry name" value="PX_YPT35"/>
    <property type="match status" value="1"/>
</dbReference>
<comment type="subcellular location">
    <subcellularLocation>
        <location evidence="2">Endosome membrane</location>
        <topology evidence="2">Peripheral membrane protein</topology>
    </subcellularLocation>
    <subcellularLocation>
        <location evidence="1">Vacuole membrane</location>
        <topology evidence="1">Peripheral membrane protein</topology>
    </subcellularLocation>
</comment>
<dbReference type="InterPro" id="IPR037917">
    <property type="entry name" value="Ypt35_PX"/>
</dbReference>
<dbReference type="AlphaFoldDB" id="A0A0V1Q4F2"/>
<dbReference type="SUPFAM" id="SSF64268">
    <property type="entry name" value="PX domain"/>
    <property type="match status" value="1"/>
</dbReference>
<keyword evidence="6" id="KW-0472">Membrane</keyword>
<organism evidence="11 12">
    <name type="scientific">Debaryomyces fabryi</name>
    <dbReference type="NCBI Taxonomy" id="58627"/>
    <lineage>
        <taxon>Eukaryota</taxon>
        <taxon>Fungi</taxon>
        <taxon>Dikarya</taxon>
        <taxon>Ascomycota</taxon>
        <taxon>Saccharomycotina</taxon>
        <taxon>Pichiomycetes</taxon>
        <taxon>Debaryomycetaceae</taxon>
        <taxon>Debaryomyces</taxon>
    </lineage>
</organism>
<keyword evidence="4" id="KW-0926">Vacuole</keyword>
<evidence type="ECO:0000256" key="6">
    <source>
        <dbReference type="ARBA" id="ARBA00023136"/>
    </source>
</evidence>
<dbReference type="Proteomes" id="UP000054251">
    <property type="component" value="Unassembled WGS sequence"/>
</dbReference>
<evidence type="ECO:0000256" key="8">
    <source>
        <dbReference type="ARBA" id="ARBA00033774"/>
    </source>
</evidence>
<comment type="similarity">
    <text evidence="3">Belongs to the YPT35 family.</text>
</comment>